<dbReference type="Gene3D" id="1.20.1070.10">
    <property type="entry name" value="Rhodopsin 7-helix transmembrane proteins"/>
    <property type="match status" value="1"/>
</dbReference>
<sequence>MISKNIIKIVIKIYLGTLMIFDFFSLIMYISLLIFLIKGRLRNDKLVSKEFHTLCIFNGILDVFFIIEEYFAYRIPLMGLFQKFYLEWYPTTSISGFLYIYSLYHIIYVSLSAITLTFNRYYAIVYPLNYKFFWSNYRLVILTIWPALVLFPILIFFYDTKIIFTQEPEIGRMAISVVVEEINKKLWEITLSIHIFALIINGCLNIMVIREIKNHLKMRTNSCFFFKFNSTMAKFAAFYFFSLLILVILEILIFLFFENNNIHLGFNFLTLYTFAQSLIVFYSPYALIITNNEVGKKFFKTIGIEKFLK</sequence>
<keyword evidence="1" id="KW-0812">Transmembrane</keyword>
<organism evidence="2">
    <name type="scientific">Strongyloides ratti</name>
    <name type="common">Parasitic roundworm</name>
    <dbReference type="NCBI Taxonomy" id="34506"/>
    <lineage>
        <taxon>Eukaryota</taxon>
        <taxon>Metazoa</taxon>
        <taxon>Ecdysozoa</taxon>
        <taxon>Nematoda</taxon>
        <taxon>Chromadorea</taxon>
        <taxon>Rhabditida</taxon>
        <taxon>Tylenchina</taxon>
        <taxon>Panagrolaimomorpha</taxon>
        <taxon>Strongyloidoidea</taxon>
        <taxon>Strongyloididae</taxon>
        <taxon>Strongyloides</taxon>
    </lineage>
</organism>
<proteinExistence type="predicted"/>
<reference evidence="4" key="2">
    <citation type="submission" date="2020-12" db="UniProtKB">
        <authorList>
            <consortium name="WormBaseParasite"/>
        </authorList>
    </citation>
    <scope>IDENTIFICATION</scope>
</reference>
<feature type="transmembrane region" description="Helical" evidence="1">
    <location>
        <begin position="139"/>
        <end position="158"/>
    </location>
</feature>
<dbReference type="GeneID" id="36382045"/>
<keyword evidence="2" id="KW-0675">Receptor</keyword>
<evidence type="ECO:0000313" key="5">
    <source>
        <dbReference type="WormBase" id="SRAE_2000432200"/>
    </source>
</evidence>
<dbReference type="Proteomes" id="UP000035682">
    <property type="component" value="Unplaced"/>
</dbReference>
<keyword evidence="3" id="KW-1185">Reference proteome</keyword>
<accession>A0A090MZX1</accession>
<dbReference type="Pfam" id="PF10323">
    <property type="entry name" value="7TM_GPCR_Srv"/>
    <property type="match status" value="1"/>
</dbReference>
<dbReference type="AlphaFoldDB" id="A0A090MZX1"/>
<reference evidence="2 3" key="1">
    <citation type="submission" date="2014-09" db="EMBL/GenBank/DDBJ databases">
        <authorList>
            <person name="Martin A.A."/>
        </authorList>
    </citation>
    <scope>NUCLEOTIDE SEQUENCE</scope>
    <source>
        <strain evidence="3">ED321</strain>
        <strain evidence="2">ED321 Heterogonic</strain>
    </source>
</reference>
<gene>
    <name evidence="2 4 5" type="ORF">SRAE_2000432200</name>
</gene>
<name>A0A090MZX1_STRRB</name>
<dbReference type="OMA" id="IHIFALI"/>
<feature type="transmembrane region" description="Helical" evidence="1">
    <location>
        <begin position="269"/>
        <end position="290"/>
    </location>
</feature>
<feature type="transmembrane region" description="Helical" evidence="1">
    <location>
        <begin position="189"/>
        <end position="209"/>
    </location>
</feature>
<feature type="transmembrane region" description="Helical" evidence="1">
    <location>
        <begin position="236"/>
        <end position="257"/>
    </location>
</feature>
<dbReference type="WBParaSite" id="SRAE_2000432200.1">
    <property type="protein sequence ID" value="SRAE_2000432200.1"/>
    <property type="gene ID" value="WBGene00264552"/>
</dbReference>
<evidence type="ECO:0000313" key="4">
    <source>
        <dbReference type="WBParaSite" id="SRAE_2000432200.1"/>
    </source>
</evidence>
<dbReference type="InterPro" id="IPR019426">
    <property type="entry name" value="7TM_GPCR_serpentine_rcpt_Srv"/>
</dbReference>
<keyword evidence="1" id="KW-0472">Membrane</keyword>
<dbReference type="CTD" id="36382045"/>
<dbReference type="WormBase" id="SRAE_2000432200">
    <property type="protein sequence ID" value="SRP01788"/>
    <property type="gene ID" value="WBGene00264552"/>
</dbReference>
<feature type="transmembrane region" description="Helical" evidence="1">
    <location>
        <begin position="51"/>
        <end position="73"/>
    </location>
</feature>
<evidence type="ECO:0000256" key="1">
    <source>
        <dbReference type="SAM" id="Phobius"/>
    </source>
</evidence>
<protein>
    <submittedName>
        <fullName evidence="2 4">7TM GPCR, serpentine receptor class v (Srv) family-containing protein</fullName>
    </submittedName>
</protein>
<evidence type="ECO:0000313" key="2">
    <source>
        <dbReference type="EMBL" id="CEF69675.1"/>
    </source>
</evidence>
<dbReference type="RefSeq" id="XP_024508874.1">
    <property type="nucleotide sequence ID" value="XM_024643178.1"/>
</dbReference>
<evidence type="ECO:0000313" key="3">
    <source>
        <dbReference type="Proteomes" id="UP000035682"/>
    </source>
</evidence>
<feature type="transmembrane region" description="Helical" evidence="1">
    <location>
        <begin position="13"/>
        <end position="39"/>
    </location>
</feature>
<keyword evidence="1" id="KW-1133">Transmembrane helix</keyword>
<dbReference type="EMBL" id="LN609529">
    <property type="protein sequence ID" value="CEF69675.1"/>
    <property type="molecule type" value="Genomic_DNA"/>
</dbReference>
<feature type="transmembrane region" description="Helical" evidence="1">
    <location>
        <begin position="93"/>
        <end position="118"/>
    </location>
</feature>